<keyword evidence="8 13" id="KW-0460">Magnesium</keyword>
<comment type="cofactor">
    <cofactor evidence="13">
        <name>Mg(2+)</name>
        <dbReference type="ChEBI" id="CHEBI:18420"/>
    </cofactor>
    <text evidence="13">Binds 1 Mg(2+) ion.</text>
</comment>
<keyword evidence="10" id="KW-0325">Glycoprotein</keyword>
<comment type="cofactor">
    <cofactor evidence="13">
        <name>Zn(2+)</name>
        <dbReference type="ChEBI" id="CHEBI:29105"/>
    </cofactor>
    <text evidence="13">Binds 2 Zn(2+) ions.</text>
</comment>
<name>A0A108UC14_9GAMM</name>
<feature type="binding site" evidence="13">
    <location>
        <position position="352"/>
    </location>
    <ligand>
        <name>Mg(2+)</name>
        <dbReference type="ChEBI" id="CHEBI:18420"/>
    </ligand>
</feature>
<feature type="chain" id="PRO_5007131884" evidence="16">
    <location>
        <begin position="34"/>
        <end position="554"/>
    </location>
</feature>
<evidence type="ECO:0000256" key="13">
    <source>
        <dbReference type="PIRSR" id="PIRSR601952-2"/>
    </source>
</evidence>
<dbReference type="Proteomes" id="UP000023435">
    <property type="component" value="Unassembled WGS sequence"/>
</dbReference>
<dbReference type="Pfam" id="PF00245">
    <property type="entry name" value="Alk_phosphatase"/>
    <property type="match status" value="1"/>
</dbReference>
<dbReference type="GO" id="GO:0005886">
    <property type="term" value="C:plasma membrane"/>
    <property type="evidence" value="ECO:0007669"/>
    <property type="project" value="UniProtKB-SubCell"/>
</dbReference>
<proteinExistence type="inferred from homology"/>
<keyword evidence="4" id="KW-0336">GPI-anchor</keyword>
<feature type="binding site" evidence="13">
    <location>
        <position position="477"/>
    </location>
    <ligand>
        <name>Zn(2+)</name>
        <dbReference type="ChEBI" id="CHEBI:29105"/>
        <label>2</label>
    </ligand>
</feature>
<keyword evidence="3" id="KW-0597">Phosphoprotein</keyword>
<comment type="caution">
    <text evidence="17">The sequence shown here is derived from an EMBL/GenBank/DDBJ whole genome shotgun (WGS) entry which is preliminary data.</text>
</comment>
<evidence type="ECO:0000256" key="5">
    <source>
        <dbReference type="ARBA" id="ARBA00022723"/>
    </source>
</evidence>
<dbReference type="OrthoDB" id="9794455at2"/>
<dbReference type="CDD" id="cd16012">
    <property type="entry name" value="ALP"/>
    <property type="match status" value="1"/>
</dbReference>
<dbReference type="EC" id="3.1.3.1" evidence="17"/>
<dbReference type="SUPFAM" id="SSF53649">
    <property type="entry name" value="Alkaline phosphatase-like"/>
    <property type="match status" value="1"/>
</dbReference>
<dbReference type="SMART" id="SM00098">
    <property type="entry name" value="alkPPc"/>
    <property type="match status" value="1"/>
</dbReference>
<sequence>MRQIPHSFAATVLGAAVLTALVALPLLSTDAFAAPRQAARKAPPRAESAQRWFEEGAQTARDGANLRPSPGKAKNVILFVGDGMGISTVAAARIREGQLKGGSGEENSLSFERLPYVSLSKTYSVDGQTPDSAPTMTAMVTGIKTNQGVLSVTQKAKYGDCASARGQGVVSMLELSEALGLATGIVSTARITHATPAATYAHTPNRDWESDAELSAEAKTNGCKDIARQLIEFPYGDGLEVALGGGRSYFLPATVSDPEDAGASGRRKDGRNLPTEWAARPGSSYVWNKAQFDAIDPRRTRHLLGLFERSHMEYEQDRGKDAGKEPSLAEMTSKAIDVLENSSRKGYFLMVEGGRVDHAHHAGNASRALTDAIALSDAVRKALEKTSERDTLIIVTADHSHTFTVAGYPDRGNDILGKVVTNGQLALDKNGKPYTTLGYVNGPGYRGPNARPDLTAIDTAHPDYLQEATVPLGDETHAAEDVAIYARGPGAHAFQGVVEQNTIFHVMAQSQRNTSIFLCTLLGQCGQGRTRSAIPAPLMEDDLRAGMAKQSASL</sequence>
<feature type="binding site" evidence="13">
    <location>
        <position position="82"/>
    </location>
    <ligand>
        <name>Mg(2+)</name>
        <dbReference type="ChEBI" id="CHEBI:18420"/>
    </ligand>
</feature>
<dbReference type="GO" id="GO:0098552">
    <property type="term" value="C:side of membrane"/>
    <property type="evidence" value="ECO:0007669"/>
    <property type="project" value="UniProtKB-KW"/>
</dbReference>
<keyword evidence="16" id="KW-0732">Signal</keyword>
<dbReference type="PRINTS" id="PR00113">
    <property type="entry name" value="ALKPHPHTASE"/>
</dbReference>
<organism evidence="17 18">
    <name type="scientific">Lysobacter capsici AZ78</name>
    <dbReference type="NCBI Taxonomy" id="1444315"/>
    <lineage>
        <taxon>Bacteria</taxon>
        <taxon>Pseudomonadati</taxon>
        <taxon>Pseudomonadota</taxon>
        <taxon>Gammaproteobacteria</taxon>
        <taxon>Lysobacterales</taxon>
        <taxon>Lysobacteraceae</taxon>
        <taxon>Lysobacter</taxon>
    </lineage>
</organism>
<keyword evidence="2" id="KW-1003">Cell membrane</keyword>
<dbReference type="InterPro" id="IPR017850">
    <property type="entry name" value="Alkaline_phosphatase_core_sf"/>
</dbReference>
<dbReference type="AlphaFoldDB" id="A0A108UC14"/>
<evidence type="ECO:0000256" key="3">
    <source>
        <dbReference type="ARBA" id="ARBA00022553"/>
    </source>
</evidence>
<feature type="binding site" evidence="13">
    <location>
        <position position="193"/>
    </location>
    <ligand>
        <name>Mg(2+)</name>
        <dbReference type="ChEBI" id="CHEBI:18420"/>
    </ligand>
</feature>
<evidence type="ECO:0000256" key="9">
    <source>
        <dbReference type="ARBA" id="ARBA00023136"/>
    </source>
</evidence>
<gene>
    <name evidence="17" type="ORF">AZ78_3972</name>
</gene>
<dbReference type="Gene3D" id="3.40.720.10">
    <property type="entry name" value="Alkaline Phosphatase, subunit A"/>
    <property type="match status" value="1"/>
</dbReference>
<evidence type="ECO:0000256" key="6">
    <source>
        <dbReference type="ARBA" id="ARBA00022801"/>
    </source>
</evidence>
<evidence type="ECO:0000313" key="17">
    <source>
        <dbReference type="EMBL" id="KWS06416.1"/>
    </source>
</evidence>
<dbReference type="FunFam" id="3.40.720.10:FF:000008">
    <property type="entry name" value="Alkaline phosphatase"/>
    <property type="match status" value="1"/>
</dbReference>
<protein>
    <submittedName>
        <fullName evidence="17">Alkaline phosphatase</fullName>
        <ecNumber evidence="17">3.1.3.1</ecNumber>
    </submittedName>
</protein>
<evidence type="ECO:0000256" key="16">
    <source>
        <dbReference type="SAM" id="SignalP"/>
    </source>
</evidence>
<evidence type="ECO:0000256" key="2">
    <source>
        <dbReference type="ARBA" id="ARBA00022475"/>
    </source>
</evidence>
<evidence type="ECO:0000256" key="10">
    <source>
        <dbReference type="ARBA" id="ARBA00023180"/>
    </source>
</evidence>
<evidence type="ECO:0000256" key="7">
    <source>
        <dbReference type="ARBA" id="ARBA00022833"/>
    </source>
</evidence>
<keyword evidence="7 13" id="KW-0862">Zinc</keyword>
<feature type="binding site" evidence="13">
    <location>
        <position position="399"/>
    </location>
    <ligand>
        <name>Zn(2+)</name>
        <dbReference type="ChEBI" id="CHEBI:29105"/>
        <label>2</label>
    </ligand>
</feature>
<keyword evidence="18" id="KW-1185">Reference proteome</keyword>
<evidence type="ECO:0000313" key="18">
    <source>
        <dbReference type="Proteomes" id="UP000023435"/>
    </source>
</evidence>
<keyword evidence="6 17" id="KW-0378">Hydrolase</keyword>
<accession>A0A108UC14</accession>
<evidence type="ECO:0000256" key="8">
    <source>
        <dbReference type="ARBA" id="ARBA00022842"/>
    </source>
</evidence>
<evidence type="ECO:0000256" key="11">
    <source>
        <dbReference type="ARBA" id="ARBA00023288"/>
    </source>
</evidence>
<feature type="region of interest" description="Disordered" evidence="15">
    <location>
        <begin position="256"/>
        <end position="275"/>
    </location>
</feature>
<comment type="subcellular location">
    <subcellularLocation>
        <location evidence="1">Cell membrane</location>
        <topology evidence="1">Lipid-anchor</topology>
        <topology evidence="1">GPI-anchor</topology>
    </subcellularLocation>
</comment>
<dbReference type="GO" id="GO:0004035">
    <property type="term" value="F:alkaline phosphatase activity"/>
    <property type="evidence" value="ECO:0007669"/>
    <property type="project" value="UniProtKB-EC"/>
</dbReference>
<evidence type="ECO:0000256" key="12">
    <source>
        <dbReference type="PIRSR" id="PIRSR601952-1"/>
    </source>
</evidence>
<feature type="signal peptide" evidence="16">
    <location>
        <begin position="1"/>
        <end position="33"/>
    </location>
</feature>
<dbReference type="PANTHER" id="PTHR11596">
    <property type="entry name" value="ALKALINE PHOSPHATASE"/>
    <property type="match status" value="1"/>
</dbReference>
<feature type="binding site" evidence="13">
    <location>
        <position position="82"/>
    </location>
    <ligand>
        <name>Zn(2+)</name>
        <dbReference type="ChEBI" id="CHEBI:29105"/>
        <label>2</label>
    </ligand>
</feature>
<dbReference type="GO" id="GO:0046872">
    <property type="term" value="F:metal ion binding"/>
    <property type="evidence" value="ECO:0007669"/>
    <property type="project" value="UniProtKB-KW"/>
</dbReference>
<feature type="binding site" evidence="13">
    <location>
        <position position="357"/>
    </location>
    <ligand>
        <name>Zn(2+)</name>
        <dbReference type="ChEBI" id="CHEBI:29105"/>
        <label>2</label>
    </ligand>
</feature>
<keyword evidence="5 13" id="KW-0479">Metal-binding</keyword>
<feature type="binding site" evidence="13">
    <location>
        <position position="361"/>
    </location>
    <ligand>
        <name>Zn(2+)</name>
        <dbReference type="ChEBI" id="CHEBI:29105"/>
        <label>2</label>
    </ligand>
</feature>
<keyword evidence="9" id="KW-0472">Membrane</keyword>
<evidence type="ECO:0000256" key="1">
    <source>
        <dbReference type="ARBA" id="ARBA00004609"/>
    </source>
</evidence>
<dbReference type="EMBL" id="JAJA02000001">
    <property type="protein sequence ID" value="KWS06416.1"/>
    <property type="molecule type" value="Genomic_DNA"/>
</dbReference>
<dbReference type="InterPro" id="IPR001952">
    <property type="entry name" value="Alkaline_phosphatase"/>
</dbReference>
<feature type="binding site" evidence="13">
    <location>
        <position position="195"/>
    </location>
    <ligand>
        <name>Mg(2+)</name>
        <dbReference type="ChEBI" id="CHEBI:18420"/>
    </ligand>
</feature>
<reference evidence="17 18" key="1">
    <citation type="journal article" date="2014" name="Genome Announc.">
        <title>Draft Genome Sequence of Lysobacter capsici AZ78, a Bacterium Antagonistic to Plant-Pathogenic Oomycetes.</title>
        <authorList>
            <person name="Puopolo G."/>
            <person name="Sonego P."/>
            <person name="Engelen K."/>
            <person name="Pertot I."/>
        </authorList>
    </citation>
    <scope>NUCLEOTIDE SEQUENCE [LARGE SCALE GENOMIC DNA]</scope>
    <source>
        <strain evidence="17 18">AZ78</strain>
    </source>
</reference>
<feature type="binding site" evidence="13">
    <location>
        <position position="398"/>
    </location>
    <ligand>
        <name>Zn(2+)</name>
        <dbReference type="ChEBI" id="CHEBI:29105"/>
        <label>2</label>
    </ligand>
</feature>
<comment type="similarity">
    <text evidence="14">Belongs to the alkaline phosphatase family.</text>
</comment>
<feature type="active site" description="Phosphoserine intermediate" evidence="12">
    <location>
        <position position="132"/>
    </location>
</feature>
<keyword evidence="11" id="KW-0449">Lipoprotein</keyword>
<evidence type="ECO:0000256" key="14">
    <source>
        <dbReference type="RuleBase" id="RU003946"/>
    </source>
</evidence>
<evidence type="ECO:0000256" key="15">
    <source>
        <dbReference type="SAM" id="MobiDB-lite"/>
    </source>
</evidence>
<evidence type="ECO:0000256" key="4">
    <source>
        <dbReference type="ARBA" id="ARBA00022622"/>
    </source>
</evidence>
<dbReference type="PANTHER" id="PTHR11596:SF5">
    <property type="entry name" value="ALKALINE PHOSPHATASE"/>
    <property type="match status" value="1"/>
</dbReference>